<comment type="caution">
    <text evidence="10">The sequence shown here is derived from an EMBL/GenBank/DDBJ whole genome shotgun (WGS) entry which is preliminary data.</text>
</comment>
<keyword evidence="6 8" id="KW-0238">DNA-binding</keyword>
<dbReference type="InterPro" id="IPR023522">
    <property type="entry name" value="Chrosome_anchoring_RacA"/>
</dbReference>
<keyword evidence="4 8" id="KW-0749">Sporulation</keyword>
<feature type="domain" description="HTH merR-type" evidence="9">
    <location>
        <begin position="2"/>
        <end position="47"/>
    </location>
</feature>
<dbReference type="RefSeq" id="WP_389357594.1">
    <property type="nucleotide sequence ID" value="NZ_JBIACK010000001.1"/>
</dbReference>
<evidence type="ECO:0000259" key="9">
    <source>
        <dbReference type="Pfam" id="PF13411"/>
    </source>
</evidence>
<keyword evidence="2 8" id="KW-0132">Cell division</keyword>
<evidence type="ECO:0000313" key="11">
    <source>
        <dbReference type="Proteomes" id="UP001601059"/>
    </source>
</evidence>
<reference evidence="10 11" key="1">
    <citation type="submission" date="2024-08" db="EMBL/GenBank/DDBJ databases">
        <title>Two novel Cytobacillus novel species.</title>
        <authorList>
            <person name="Liu G."/>
        </authorList>
    </citation>
    <scope>NUCLEOTIDE SEQUENCE [LARGE SCALE GENOMIC DNA]</scope>
    <source>
        <strain evidence="10 11">FJAT-54145</strain>
    </source>
</reference>
<keyword evidence="11" id="KW-1185">Reference proteome</keyword>
<dbReference type="SUPFAM" id="SSF46955">
    <property type="entry name" value="Putative DNA-binding domain"/>
    <property type="match status" value="1"/>
</dbReference>
<comment type="subcellular location">
    <subcellularLocation>
        <location evidence="8">Cytoplasm</location>
    </subcellularLocation>
    <text evidence="8">Localizes to cell poles and nucleoid.</text>
</comment>
<evidence type="ECO:0000256" key="5">
    <source>
        <dbReference type="ARBA" id="ARBA00023054"/>
    </source>
</evidence>
<feature type="DNA-binding region" description="H-T-H motif" evidence="8">
    <location>
        <begin position="3"/>
        <end position="23"/>
    </location>
</feature>
<organism evidence="10 11">
    <name type="scientific">Cytobacillus spartinae</name>
    <dbReference type="NCBI Taxonomy" id="3299023"/>
    <lineage>
        <taxon>Bacteria</taxon>
        <taxon>Bacillati</taxon>
        <taxon>Bacillota</taxon>
        <taxon>Bacilli</taxon>
        <taxon>Bacillales</taxon>
        <taxon>Bacillaceae</taxon>
        <taxon>Cytobacillus</taxon>
    </lineage>
</organism>
<evidence type="ECO:0000256" key="8">
    <source>
        <dbReference type="HAMAP-Rule" id="MF_01170"/>
    </source>
</evidence>
<accession>A0ABW6K5F7</accession>
<evidence type="ECO:0000256" key="7">
    <source>
        <dbReference type="ARBA" id="ARBA00023306"/>
    </source>
</evidence>
<feature type="coiled-coil region" evidence="8">
    <location>
        <begin position="109"/>
        <end position="136"/>
    </location>
</feature>
<evidence type="ECO:0000256" key="6">
    <source>
        <dbReference type="ARBA" id="ARBA00023125"/>
    </source>
</evidence>
<keyword evidence="3 8" id="KW-0159">Chromosome partition</keyword>
<dbReference type="Pfam" id="PF13411">
    <property type="entry name" value="MerR_1"/>
    <property type="match status" value="1"/>
</dbReference>
<comment type="function">
    <text evidence="8">Required for the formation of axial filaments and for anchoring the origin regions at the cell poles in sporulating cells, thus ensuring proper chromosome segregation in the prespore. Binds in a dispersed manner throughout the chromosome but preferentially to sites clustered in the origin portion of the chromosome, causing condensation of the chromosome and its remodeling into an elongated, anchored structure.</text>
</comment>
<evidence type="ECO:0000256" key="4">
    <source>
        <dbReference type="ARBA" id="ARBA00022969"/>
    </source>
</evidence>
<evidence type="ECO:0000313" key="10">
    <source>
        <dbReference type="EMBL" id="MFE8699415.1"/>
    </source>
</evidence>
<dbReference type="InterPro" id="IPR009061">
    <property type="entry name" value="DNA-bd_dom_put_sf"/>
</dbReference>
<dbReference type="Proteomes" id="UP001601059">
    <property type="component" value="Unassembled WGS sequence"/>
</dbReference>
<evidence type="ECO:0000256" key="2">
    <source>
        <dbReference type="ARBA" id="ARBA00022618"/>
    </source>
</evidence>
<evidence type="ECO:0000256" key="1">
    <source>
        <dbReference type="ARBA" id="ARBA00022490"/>
    </source>
</evidence>
<name>A0ABW6K5F7_9BACI</name>
<evidence type="ECO:0000256" key="3">
    <source>
        <dbReference type="ARBA" id="ARBA00022829"/>
    </source>
</evidence>
<dbReference type="Gene3D" id="1.10.1660.10">
    <property type="match status" value="1"/>
</dbReference>
<proteinExistence type="inferred from homology"/>
<protein>
    <recommendedName>
        <fullName evidence="8">Chromosome-anchoring protein RacA</fullName>
    </recommendedName>
</protein>
<sequence>MNTNGVAQLLGVSSSTVKRWVKQLGLRLEKNEFGHFIYNEGDIQRLVSFQSEVQLDSPKRSITVDGRALRKGIVTIRAKDKKVENLMSKVEYIEERLERKADSSVTYQLLHHRREIEEMQNQIKELTERLAKLETKKTSSIPLITEHVEQPKRKKKKLVTTFFGF</sequence>
<dbReference type="HAMAP" id="MF_01170">
    <property type="entry name" value="RacA"/>
    <property type="match status" value="1"/>
</dbReference>
<keyword evidence="1 8" id="KW-0963">Cytoplasm</keyword>
<dbReference type="EMBL" id="JBIACK010000001">
    <property type="protein sequence ID" value="MFE8699415.1"/>
    <property type="molecule type" value="Genomic_DNA"/>
</dbReference>
<keyword evidence="5 8" id="KW-0175">Coiled coil</keyword>
<gene>
    <name evidence="8" type="primary">racA</name>
    <name evidence="10" type="ORF">ACFYKX_02130</name>
</gene>
<comment type="similarity">
    <text evidence="8">Belongs to the RacA family.</text>
</comment>
<dbReference type="InterPro" id="IPR000551">
    <property type="entry name" value="MerR-type_HTH_dom"/>
</dbReference>
<keyword evidence="7 8" id="KW-0131">Cell cycle</keyword>